<evidence type="ECO:0000256" key="4">
    <source>
        <dbReference type="ARBA" id="ARBA00023239"/>
    </source>
</evidence>
<evidence type="ECO:0000259" key="10">
    <source>
        <dbReference type="Pfam" id="PF02602"/>
    </source>
</evidence>
<organism evidence="11 12">
    <name type="scientific">Leucobacter coleopterorum</name>
    <dbReference type="NCBI Taxonomy" id="2714933"/>
    <lineage>
        <taxon>Bacteria</taxon>
        <taxon>Bacillati</taxon>
        <taxon>Actinomycetota</taxon>
        <taxon>Actinomycetes</taxon>
        <taxon>Micrococcales</taxon>
        <taxon>Microbacteriaceae</taxon>
        <taxon>Leucobacter</taxon>
    </lineage>
</organism>
<dbReference type="PANTHER" id="PTHR38042:SF1">
    <property type="entry name" value="UROPORPHYRINOGEN-III SYNTHASE, CHLOROPLASTIC"/>
    <property type="match status" value="1"/>
</dbReference>
<comment type="catalytic activity">
    <reaction evidence="8 9">
        <text>hydroxymethylbilane = uroporphyrinogen III + H2O</text>
        <dbReference type="Rhea" id="RHEA:18965"/>
        <dbReference type="ChEBI" id="CHEBI:15377"/>
        <dbReference type="ChEBI" id="CHEBI:57308"/>
        <dbReference type="ChEBI" id="CHEBI:57845"/>
        <dbReference type="EC" id="4.2.1.75"/>
    </reaction>
</comment>
<dbReference type="SUPFAM" id="SSF69618">
    <property type="entry name" value="HemD-like"/>
    <property type="match status" value="1"/>
</dbReference>
<reference evidence="11 12" key="1">
    <citation type="submission" date="2020-03" db="EMBL/GenBank/DDBJ databases">
        <title>Leucobacter sp. nov., isolated from beetles.</title>
        <authorList>
            <person name="Hyun D.-W."/>
            <person name="Bae J.-W."/>
        </authorList>
    </citation>
    <scope>NUCLEOTIDE SEQUENCE [LARGE SCALE GENOMIC DNA]</scope>
    <source>
        <strain evidence="11 12">HDW9A</strain>
    </source>
</reference>
<dbReference type="CDD" id="cd06578">
    <property type="entry name" value="HemD"/>
    <property type="match status" value="1"/>
</dbReference>
<evidence type="ECO:0000256" key="1">
    <source>
        <dbReference type="ARBA" id="ARBA00004772"/>
    </source>
</evidence>
<comment type="similarity">
    <text evidence="2 9">Belongs to the uroporphyrinogen-III synthase family.</text>
</comment>
<accession>A0ABX6JTC5</accession>
<comment type="pathway">
    <text evidence="1 9">Porphyrin-containing compound metabolism; protoporphyrin-IX biosynthesis; coproporphyrinogen-III from 5-aminolevulinate: step 3/4.</text>
</comment>
<keyword evidence="5 9" id="KW-0627">Porphyrin biosynthesis</keyword>
<protein>
    <recommendedName>
        <fullName evidence="7 9">Uroporphyrinogen-III synthase</fullName>
        <ecNumber evidence="3 9">4.2.1.75</ecNumber>
    </recommendedName>
</protein>
<evidence type="ECO:0000256" key="9">
    <source>
        <dbReference type="RuleBase" id="RU366031"/>
    </source>
</evidence>
<evidence type="ECO:0000313" key="11">
    <source>
        <dbReference type="EMBL" id="QIM17548.1"/>
    </source>
</evidence>
<evidence type="ECO:0000256" key="7">
    <source>
        <dbReference type="ARBA" id="ARBA00040167"/>
    </source>
</evidence>
<dbReference type="RefSeq" id="WP_166328190.1">
    <property type="nucleotide sequence ID" value="NZ_CP049933.1"/>
</dbReference>
<proteinExistence type="inferred from homology"/>
<feature type="domain" description="Tetrapyrrole biosynthesis uroporphyrinogen III synthase" evidence="10">
    <location>
        <begin position="30"/>
        <end position="269"/>
    </location>
</feature>
<keyword evidence="12" id="KW-1185">Reference proteome</keyword>
<dbReference type="InterPro" id="IPR003754">
    <property type="entry name" value="4pyrrol_synth_uPrphyn_synth"/>
</dbReference>
<evidence type="ECO:0000313" key="12">
    <source>
        <dbReference type="Proteomes" id="UP000503441"/>
    </source>
</evidence>
<dbReference type="InterPro" id="IPR039793">
    <property type="entry name" value="UROS/Hem4"/>
</dbReference>
<evidence type="ECO:0000256" key="6">
    <source>
        <dbReference type="ARBA" id="ARBA00037589"/>
    </source>
</evidence>
<dbReference type="InterPro" id="IPR036108">
    <property type="entry name" value="4pyrrol_syn_uPrphyn_synt_sf"/>
</dbReference>
<comment type="function">
    <text evidence="6 9">Catalyzes cyclization of the linear tetrapyrrole, hydroxymethylbilane, to the macrocyclic uroporphyrinogen III.</text>
</comment>
<evidence type="ECO:0000256" key="5">
    <source>
        <dbReference type="ARBA" id="ARBA00023244"/>
    </source>
</evidence>
<dbReference type="Proteomes" id="UP000503441">
    <property type="component" value="Chromosome"/>
</dbReference>
<name>A0ABX6JTC5_9MICO</name>
<dbReference type="Pfam" id="PF02602">
    <property type="entry name" value="HEM4"/>
    <property type="match status" value="1"/>
</dbReference>
<sequence>MAETGGLIPADASLRGARVMILRGGSWGERVSRQVRDRGGEPVVHPLIAVVPAETPALREAIGRWNRGTYDWVVLTSANAVEAILAVAGACPGRANALGAGSKTPTRIAVVGPGTATAARAVGLGVDVMPERDFSTEGLMVALGVELGAEATAERQRFLLPLSNLSDDRLQTWLEAAGHHVDRVTAYETVQVDQDARSRTAFATAVAESDVILVTSGSAARALAANLDAFDAAVLPTIAAIGEPTAAALRGVGLIPQLVAGSQTIDGLLAAVAAQTNEPHQQK</sequence>
<dbReference type="EC" id="4.2.1.75" evidence="3 9"/>
<evidence type="ECO:0000256" key="8">
    <source>
        <dbReference type="ARBA" id="ARBA00048617"/>
    </source>
</evidence>
<evidence type="ECO:0000256" key="2">
    <source>
        <dbReference type="ARBA" id="ARBA00008133"/>
    </source>
</evidence>
<gene>
    <name evidence="11" type="ORF">G7066_00395</name>
</gene>
<keyword evidence="4 9" id="KW-0456">Lyase</keyword>
<dbReference type="Gene3D" id="3.40.50.10090">
    <property type="match status" value="2"/>
</dbReference>
<dbReference type="EMBL" id="CP049933">
    <property type="protein sequence ID" value="QIM17548.1"/>
    <property type="molecule type" value="Genomic_DNA"/>
</dbReference>
<evidence type="ECO:0000256" key="3">
    <source>
        <dbReference type="ARBA" id="ARBA00013109"/>
    </source>
</evidence>
<dbReference type="PANTHER" id="PTHR38042">
    <property type="entry name" value="UROPORPHYRINOGEN-III SYNTHASE, CHLOROPLASTIC"/>
    <property type="match status" value="1"/>
</dbReference>